<reference evidence="3" key="1">
    <citation type="submission" date="2013-09" db="EMBL/GenBank/DDBJ databases">
        <title>Corchorus olitorius genome sequencing.</title>
        <authorList>
            <person name="Alam M."/>
            <person name="Haque M.S."/>
            <person name="Islam M.S."/>
            <person name="Emdad E.M."/>
            <person name="Islam M.M."/>
            <person name="Ahmed B."/>
            <person name="Halim A."/>
            <person name="Hossen Q.M.M."/>
            <person name="Hossain M.Z."/>
            <person name="Ahmed R."/>
            <person name="Khan M.M."/>
            <person name="Islam R."/>
            <person name="Rashid M.M."/>
            <person name="Khan S.A."/>
            <person name="Rahman M.S."/>
            <person name="Alam M."/>
            <person name="Yahiya A.S."/>
            <person name="Khan M.S."/>
            <person name="Azam M.S."/>
            <person name="Haque T."/>
            <person name="Lashkar M.Z.H."/>
            <person name="Akhand A.I."/>
            <person name="Morshed G."/>
            <person name="Roy S."/>
            <person name="Uddin K.S."/>
            <person name="Rabeya T."/>
            <person name="Hossain A.S."/>
            <person name="Chowdhury A."/>
            <person name="Snigdha A.R."/>
            <person name="Mortoza M.S."/>
            <person name="Matin S.A."/>
            <person name="Hoque S.M.E."/>
            <person name="Islam M.K."/>
            <person name="Roy D.K."/>
            <person name="Haider R."/>
            <person name="Moosa M.M."/>
            <person name="Elias S.M."/>
            <person name="Hasan A.M."/>
            <person name="Jahan S."/>
            <person name="Shafiuddin M."/>
            <person name="Mahmood N."/>
            <person name="Shommy N.S."/>
        </authorList>
    </citation>
    <scope>NUCLEOTIDE SEQUENCE [LARGE SCALE GENOMIC DNA]</scope>
    <source>
        <strain evidence="3">cv. O-4</strain>
    </source>
</reference>
<dbReference type="SUPFAM" id="SSF81383">
    <property type="entry name" value="F-box domain"/>
    <property type="match status" value="1"/>
</dbReference>
<dbReference type="InterPro" id="IPR050796">
    <property type="entry name" value="SCF_F-box_component"/>
</dbReference>
<dbReference type="OrthoDB" id="1071894at2759"/>
<dbReference type="Pfam" id="PF00646">
    <property type="entry name" value="F-box"/>
    <property type="match status" value="1"/>
</dbReference>
<dbReference type="InterPro" id="IPR036047">
    <property type="entry name" value="F-box-like_dom_sf"/>
</dbReference>
<dbReference type="Gene3D" id="1.20.1280.50">
    <property type="match status" value="1"/>
</dbReference>
<evidence type="ECO:0000259" key="1">
    <source>
        <dbReference type="PROSITE" id="PS50181"/>
    </source>
</evidence>
<evidence type="ECO:0000313" key="3">
    <source>
        <dbReference type="Proteomes" id="UP000187203"/>
    </source>
</evidence>
<dbReference type="AlphaFoldDB" id="A0A1R3HM69"/>
<protein>
    <recommendedName>
        <fullName evidence="1">F-box domain-containing protein</fullName>
    </recommendedName>
</protein>
<dbReference type="PANTHER" id="PTHR31672:SF13">
    <property type="entry name" value="F-BOX PROTEIN CPR30-LIKE"/>
    <property type="match status" value="1"/>
</dbReference>
<sequence length="82" mass="9500">MSSLPQDMMMDIFCRCDVHDLCRFRCLSKEYCSLIDSPNFINQHLSHSLKIKPARQMVIGREETSLRCISVTSPAFKFASFH</sequence>
<proteinExistence type="predicted"/>
<accession>A0A1R3HM69</accession>
<dbReference type="EMBL" id="AWUE01019795">
    <property type="protein sequence ID" value="OMO71459.1"/>
    <property type="molecule type" value="Genomic_DNA"/>
</dbReference>
<comment type="caution">
    <text evidence="2">The sequence shown here is derived from an EMBL/GenBank/DDBJ whole genome shotgun (WGS) entry which is preliminary data.</text>
</comment>
<dbReference type="InterPro" id="IPR001810">
    <property type="entry name" value="F-box_dom"/>
</dbReference>
<gene>
    <name evidence="2" type="ORF">COLO4_28245</name>
</gene>
<dbReference type="Proteomes" id="UP000187203">
    <property type="component" value="Unassembled WGS sequence"/>
</dbReference>
<name>A0A1R3HM69_9ROSI</name>
<evidence type="ECO:0000313" key="2">
    <source>
        <dbReference type="EMBL" id="OMO71459.1"/>
    </source>
</evidence>
<dbReference type="SMART" id="SM00256">
    <property type="entry name" value="FBOX"/>
    <property type="match status" value="1"/>
</dbReference>
<keyword evidence="3" id="KW-1185">Reference proteome</keyword>
<organism evidence="2 3">
    <name type="scientific">Corchorus olitorius</name>
    <dbReference type="NCBI Taxonomy" id="93759"/>
    <lineage>
        <taxon>Eukaryota</taxon>
        <taxon>Viridiplantae</taxon>
        <taxon>Streptophyta</taxon>
        <taxon>Embryophyta</taxon>
        <taxon>Tracheophyta</taxon>
        <taxon>Spermatophyta</taxon>
        <taxon>Magnoliopsida</taxon>
        <taxon>eudicotyledons</taxon>
        <taxon>Gunneridae</taxon>
        <taxon>Pentapetalae</taxon>
        <taxon>rosids</taxon>
        <taxon>malvids</taxon>
        <taxon>Malvales</taxon>
        <taxon>Malvaceae</taxon>
        <taxon>Grewioideae</taxon>
        <taxon>Apeibeae</taxon>
        <taxon>Corchorus</taxon>
    </lineage>
</organism>
<dbReference type="PANTHER" id="PTHR31672">
    <property type="entry name" value="BNACNNG10540D PROTEIN"/>
    <property type="match status" value="1"/>
</dbReference>
<feature type="domain" description="F-box" evidence="1">
    <location>
        <begin position="1"/>
        <end position="45"/>
    </location>
</feature>
<dbReference type="PROSITE" id="PS50181">
    <property type="entry name" value="FBOX"/>
    <property type="match status" value="1"/>
</dbReference>